<feature type="transmembrane region" description="Helical" evidence="7">
    <location>
        <begin position="141"/>
        <end position="165"/>
    </location>
</feature>
<reference evidence="8" key="2">
    <citation type="submission" date="2021-08" db="EMBL/GenBank/DDBJ databases">
        <authorList>
            <person name="Tani A."/>
            <person name="Ola A."/>
            <person name="Ogura Y."/>
            <person name="Katsura K."/>
            <person name="Hayashi T."/>
        </authorList>
    </citation>
    <scope>NUCLEOTIDE SEQUENCE</scope>
    <source>
        <strain evidence="8">DSM 17168</strain>
    </source>
</reference>
<keyword evidence="2" id="KW-1003">Cell membrane</keyword>
<comment type="subcellular location">
    <subcellularLocation>
        <location evidence="1">Cell membrane</location>
        <topology evidence="1">Multi-pass membrane protein</topology>
    </subcellularLocation>
</comment>
<evidence type="ECO:0000256" key="5">
    <source>
        <dbReference type="ARBA" id="ARBA00023136"/>
    </source>
</evidence>
<feature type="compositionally biased region" description="Acidic residues" evidence="6">
    <location>
        <begin position="347"/>
        <end position="356"/>
    </location>
</feature>
<evidence type="ECO:0000256" key="1">
    <source>
        <dbReference type="ARBA" id="ARBA00004651"/>
    </source>
</evidence>
<feature type="region of interest" description="Disordered" evidence="6">
    <location>
        <begin position="1"/>
        <end position="46"/>
    </location>
</feature>
<gene>
    <name evidence="8" type="ORF">GMJLKIPL_6199</name>
</gene>
<name>A0ABQ4SQY9_9HYPH</name>
<dbReference type="NCBIfam" id="TIGR00765">
    <property type="entry name" value="yihY_not_rbn"/>
    <property type="match status" value="1"/>
</dbReference>
<feature type="transmembrane region" description="Helical" evidence="7">
    <location>
        <begin position="254"/>
        <end position="277"/>
    </location>
</feature>
<feature type="transmembrane region" description="Helical" evidence="7">
    <location>
        <begin position="222"/>
        <end position="242"/>
    </location>
</feature>
<dbReference type="PIRSF" id="PIRSF035875">
    <property type="entry name" value="RNase_BN"/>
    <property type="match status" value="1"/>
</dbReference>
<keyword evidence="5 7" id="KW-0472">Membrane</keyword>
<evidence type="ECO:0000313" key="9">
    <source>
        <dbReference type="Proteomes" id="UP001055153"/>
    </source>
</evidence>
<feature type="compositionally biased region" description="Basic and acidic residues" evidence="6">
    <location>
        <begin position="30"/>
        <end position="39"/>
    </location>
</feature>
<dbReference type="InterPro" id="IPR017039">
    <property type="entry name" value="Virul_fac_BrkB"/>
</dbReference>
<evidence type="ECO:0000256" key="4">
    <source>
        <dbReference type="ARBA" id="ARBA00022989"/>
    </source>
</evidence>
<evidence type="ECO:0000256" key="7">
    <source>
        <dbReference type="SAM" id="Phobius"/>
    </source>
</evidence>
<evidence type="ECO:0000256" key="3">
    <source>
        <dbReference type="ARBA" id="ARBA00022692"/>
    </source>
</evidence>
<protein>
    <submittedName>
        <fullName evidence="8">Uncharacterized protein</fullName>
    </submittedName>
</protein>
<reference evidence="8" key="1">
    <citation type="journal article" date="2021" name="Front. Microbiol.">
        <title>Comprehensive Comparative Genomics and Phenotyping of Methylobacterium Species.</title>
        <authorList>
            <person name="Alessa O."/>
            <person name="Ogura Y."/>
            <person name="Fujitani Y."/>
            <person name="Takami H."/>
            <person name="Hayashi T."/>
            <person name="Sahin N."/>
            <person name="Tani A."/>
        </authorList>
    </citation>
    <scope>NUCLEOTIDE SEQUENCE</scope>
    <source>
        <strain evidence="8">DSM 17168</strain>
    </source>
</reference>
<evidence type="ECO:0000256" key="6">
    <source>
        <dbReference type="SAM" id="MobiDB-lite"/>
    </source>
</evidence>
<dbReference type="PANTHER" id="PTHR30213:SF0">
    <property type="entry name" value="UPF0761 MEMBRANE PROTEIN YIHY"/>
    <property type="match status" value="1"/>
</dbReference>
<keyword evidence="3 7" id="KW-0812">Transmembrane</keyword>
<comment type="caution">
    <text evidence="8">The sequence shown here is derived from an EMBL/GenBank/DDBJ whole genome shotgun (WGS) entry which is preliminary data.</text>
</comment>
<feature type="region of interest" description="Disordered" evidence="6">
    <location>
        <begin position="324"/>
        <end position="356"/>
    </location>
</feature>
<sequence>MADAGEDGEDWRSVSTRPPDKGAHARAMARAREPERGRTATEPGQIPARGWTDIVVRVARSMPQDRVLATAGGVAFFALLAVFPGLATIVSLYGLVADPGAINQHLSLLSGVLPGGVLDLLASELTRIAKQSTGALSTASLVSLLIAFWSANSGVSALFDALNVIYKEREKRTLLRFYGTTILFTLSGVAFALVATGMVVALPVVLDHVGFRSLAADTALRLLRWPALLVLVSLCLAVIYRYGPSRHEAKWRWVTWGSSVAALLWVCASALFSWYVASFDSYNRTYGSLGAGIGFMTWIWLSVVVVLLGAELNAEMERQTVLDSTTGRPKPLGARQAYAADTVGPSYEDEAEPRDA</sequence>
<dbReference type="EMBL" id="BPQQ01000108">
    <property type="protein sequence ID" value="GJE04238.1"/>
    <property type="molecule type" value="Genomic_DNA"/>
</dbReference>
<evidence type="ECO:0000256" key="2">
    <source>
        <dbReference type="ARBA" id="ARBA00022475"/>
    </source>
</evidence>
<accession>A0ABQ4SQY9</accession>
<keyword evidence="4 7" id="KW-1133">Transmembrane helix</keyword>
<dbReference type="RefSeq" id="WP_238241600.1">
    <property type="nucleotide sequence ID" value="NZ_BPQQ01000108.1"/>
</dbReference>
<dbReference type="Pfam" id="PF03631">
    <property type="entry name" value="Virul_fac_BrkB"/>
    <property type="match status" value="1"/>
</dbReference>
<feature type="transmembrane region" description="Helical" evidence="7">
    <location>
        <begin position="289"/>
        <end position="310"/>
    </location>
</feature>
<evidence type="ECO:0000313" key="8">
    <source>
        <dbReference type="EMBL" id="GJE04238.1"/>
    </source>
</evidence>
<organism evidence="8 9">
    <name type="scientific">Methylobacterium isbiliense</name>
    <dbReference type="NCBI Taxonomy" id="315478"/>
    <lineage>
        <taxon>Bacteria</taxon>
        <taxon>Pseudomonadati</taxon>
        <taxon>Pseudomonadota</taxon>
        <taxon>Alphaproteobacteria</taxon>
        <taxon>Hyphomicrobiales</taxon>
        <taxon>Methylobacteriaceae</taxon>
        <taxon>Methylobacterium</taxon>
    </lineage>
</organism>
<proteinExistence type="predicted"/>
<dbReference type="Proteomes" id="UP001055153">
    <property type="component" value="Unassembled WGS sequence"/>
</dbReference>
<keyword evidence="9" id="KW-1185">Reference proteome</keyword>
<feature type="transmembrane region" description="Helical" evidence="7">
    <location>
        <begin position="67"/>
        <end position="96"/>
    </location>
</feature>
<feature type="transmembrane region" description="Helical" evidence="7">
    <location>
        <begin position="177"/>
        <end position="202"/>
    </location>
</feature>
<dbReference type="PANTHER" id="PTHR30213">
    <property type="entry name" value="INNER MEMBRANE PROTEIN YHJD"/>
    <property type="match status" value="1"/>
</dbReference>